<evidence type="ECO:0000256" key="7">
    <source>
        <dbReference type="PROSITE-ProRule" id="PRU00703"/>
    </source>
</evidence>
<feature type="domain" description="ABC transporter" evidence="9">
    <location>
        <begin position="29"/>
        <end position="287"/>
    </location>
</feature>
<dbReference type="GO" id="GO:0006970">
    <property type="term" value="P:response to osmotic stress"/>
    <property type="evidence" value="ECO:0007669"/>
    <property type="project" value="UniProtKB-ARBA"/>
</dbReference>
<evidence type="ECO:0000256" key="6">
    <source>
        <dbReference type="ARBA" id="ARBA00023122"/>
    </source>
</evidence>
<dbReference type="NCBIfam" id="TIGR01186">
    <property type="entry name" value="proV"/>
    <property type="match status" value="1"/>
</dbReference>
<dbReference type="GO" id="GO:0006865">
    <property type="term" value="P:amino acid transport"/>
    <property type="evidence" value="ECO:0007669"/>
    <property type="project" value="UniProtKB-KW"/>
</dbReference>
<dbReference type="InterPro" id="IPR003439">
    <property type="entry name" value="ABC_transporter-like_ATP-bd"/>
</dbReference>
<evidence type="ECO:0000256" key="4">
    <source>
        <dbReference type="ARBA" id="ARBA00022840"/>
    </source>
</evidence>
<protein>
    <submittedName>
        <fullName evidence="11">Glycine betaine/L-proline ABC transporter ATP-binding protein</fullName>
    </submittedName>
</protein>
<evidence type="ECO:0000256" key="3">
    <source>
        <dbReference type="ARBA" id="ARBA00022741"/>
    </source>
</evidence>
<keyword evidence="6 7" id="KW-0129">CBS domain</keyword>
<dbReference type="EMBL" id="DXDC01000464">
    <property type="protein sequence ID" value="HIY67634.1"/>
    <property type="molecule type" value="Genomic_DNA"/>
</dbReference>
<keyword evidence="2" id="KW-0813">Transport</keyword>
<dbReference type="InterPro" id="IPR003593">
    <property type="entry name" value="AAA+_ATPase"/>
</dbReference>
<dbReference type="Gene3D" id="3.10.580.10">
    <property type="entry name" value="CBS-domain"/>
    <property type="match status" value="1"/>
</dbReference>
<dbReference type="PROSITE" id="PS00211">
    <property type="entry name" value="ABC_TRANSPORTER_1"/>
    <property type="match status" value="1"/>
</dbReference>
<dbReference type="Gene3D" id="3.40.50.300">
    <property type="entry name" value="P-loop containing nucleotide triphosphate hydrolases"/>
    <property type="match status" value="1"/>
</dbReference>
<dbReference type="PANTHER" id="PTHR43869">
    <property type="entry name" value="GLYCINE BETAINE/PROLINE BETAINE TRANSPORT SYSTEM ATP-BINDING PROTEIN PROV"/>
    <property type="match status" value="1"/>
</dbReference>
<evidence type="ECO:0000259" key="10">
    <source>
        <dbReference type="PROSITE" id="PS51371"/>
    </source>
</evidence>
<evidence type="ECO:0000256" key="2">
    <source>
        <dbReference type="ARBA" id="ARBA00022448"/>
    </source>
</evidence>
<dbReference type="GO" id="GO:0016020">
    <property type="term" value="C:membrane"/>
    <property type="evidence" value="ECO:0007669"/>
    <property type="project" value="InterPro"/>
</dbReference>
<evidence type="ECO:0000256" key="5">
    <source>
        <dbReference type="ARBA" id="ARBA00022970"/>
    </source>
</evidence>
<dbReference type="PANTHER" id="PTHR43869:SF1">
    <property type="entry name" value="GLYCINE BETAINE_PROLINE BETAINE TRANSPORT SYSTEM ATP-BINDING PROTEIN PROV"/>
    <property type="match status" value="1"/>
</dbReference>
<dbReference type="Proteomes" id="UP000824005">
    <property type="component" value="Unassembled WGS sequence"/>
</dbReference>
<keyword evidence="4 11" id="KW-0067">ATP-binding</keyword>
<reference evidence="11" key="2">
    <citation type="submission" date="2021-04" db="EMBL/GenBank/DDBJ databases">
        <authorList>
            <person name="Gilroy R."/>
        </authorList>
    </citation>
    <scope>NUCLEOTIDE SEQUENCE</scope>
    <source>
        <strain evidence="11">ChiGjej1B1-98</strain>
    </source>
</reference>
<dbReference type="SMART" id="SM00382">
    <property type="entry name" value="AAA"/>
    <property type="match status" value="1"/>
</dbReference>
<dbReference type="SUPFAM" id="SSF52540">
    <property type="entry name" value="P-loop containing nucleoside triphosphate hydrolases"/>
    <property type="match status" value="1"/>
</dbReference>
<evidence type="ECO:0000313" key="12">
    <source>
        <dbReference type="Proteomes" id="UP000824005"/>
    </source>
</evidence>
<comment type="caution">
    <text evidence="11">The sequence shown here is derived from an EMBL/GenBank/DDBJ whole genome shotgun (WGS) entry which is preliminary data.</text>
</comment>
<dbReference type="InterPro" id="IPR046342">
    <property type="entry name" value="CBS_dom_sf"/>
</dbReference>
<feature type="domain" description="CBS" evidence="10">
    <location>
        <begin position="302"/>
        <end position="359"/>
    </location>
</feature>
<feature type="region of interest" description="Disordered" evidence="8">
    <location>
        <begin position="1"/>
        <end position="26"/>
    </location>
</feature>
<reference evidence="11" key="1">
    <citation type="journal article" date="2021" name="PeerJ">
        <title>Extensive microbial diversity within the chicken gut microbiome revealed by metagenomics and culture.</title>
        <authorList>
            <person name="Gilroy R."/>
            <person name="Ravi A."/>
            <person name="Getino M."/>
            <person name="Pursley I."/>
            <person name="Horton D.L."/>
            <person name="Alikhan N.F."/>
            <person name="Baker D."/>
            <person name="Gharbi K."/>
            <person name="Hall N."/>
            <person name="Watson M."/>
            <person name="Adriaenssens E.M."/>
            <person name="Foster-Nyarko E."/>
            <person name="Jarju S."/>
            <person name="Secka A."/>
            <person name="Antonio M."/>
            <person name="Oren A."/>
            <person name="Chaudhuri R.R."/>
            <person name="La Ragione R."/>
            <person name="Hildebrand F."/>
            <person name="Pallen M.J."/>
        </authorList>
    </citation>
    <scope>NUCLEOTIDE SEQUENCE</scope>
    <source>
        <strain evidence="11">ChiGjej1B1-98</strain>
    </source>
</reference>
<dbReference type="FunFam" id="3.40.50.300:FF:000201">
    <property type="entry name" value="Glycine betaine/L-proline ABC transporter ATP-binding protein"/>
    <property type="match status" value="1"/>
</dbReference>
<gene>
    <name evidence="11" type="ORF">H9830_15320</name>
</gene>
<dbReference type="GO" id="GO:0031460">
    <property type="term" value="P:glycine betaine transport"/>
    <property type="evidence" value="ECO:0007669"/>
    <property type="project" value="InterPro"/>
</dbReference>
<dbReference type="InterPro" id="IPR027417">
    <property type="entry name" value="P-loop_NTPase"/>
</dbReference>
<dbReference type="InterPro" id="IPR051921">
    <property type="entry name" value="ABC_osmolyte_uptake_ATP-bind"/>
</dbReference>
<evidence type="ECO:0000256" key="8">
    <source>
        <dbReference type="SAM" id="MobiDB-lite"/>
    </source>
</evidence>
<dbReference type="InterPro" id="IPR017871">
    <property type="entry name" value="ABC_transporter-like_CS"/>
</dbReference>
<evidence type="ECO:0000259" key="9">
    <source>
        <dbReference type="PROSITE" id="PS50893"/>
    </source>
</evidence>
<dbReference type="SUPFAM" id="SSF54631">
    <property type="entry name" value="CBS-domain pair"/>
    <property type="match status" value="1"/>
</dbReference>
<dbReference type="AlphaFoldDB" id="A0A9D1YXG9"/>
<organism evidence="11 12">
    <name type="scientific">Candidatus Agrococcus pullicola</name>
    <dbReference type="NCBI Taxonomy" id="2838429"/>
    <lineage>
        <taxon>Bacteria</taxon>
        <taxon>Bacillati</taxon>
        <taxon>Actinomycetota</taxon>
        <taxon>Actinomycetes</taxon>
        <taxon>Micrococcales</taxon>
        <taxon>Microbacteriaceae</taxon>
        <taxon>Agrococcus</taxon>
    </lineage>
</organism>
<dbReference type="InterPro" id="IPR000644">
    <property type="entry name" value="CBS_dom"/>
</dbReference>
<dbReference type="PROSITE" id="PS51371">
    <property type="entry name" value="CBS"/>
    <property type="match status" value="1"/>
</dbReference>
<keyword evidence="3" id="KW-0547">Nucleotide-binding</keyword>
<name>A0A9D1YXG9_9MICO</name>
<dbReference type="GO" id="GO:0005524">
    <property type="term" value="F:ATP binding"/>
    <property type="evidence" value="ECO:0007669"/>
    <property type="project" value="UniProtKB-KW"/>
</dbReference>
<dbReference type="GO" id="GO:0016887">
    <property type="term" value="F:ATP hydrolysis activity"/>
    <property type="evidence" value="ECO:0007669"/>
    <property type="project" value="InterPro"/>
</dbReference>
<proteinExistence type="inferred from homology"/>
<dbReference type="InterPro" id="IPR005892">
    <property type="entry name" value="Gly-betaine_transp_ATP-bd"/>
</dbReference>
<accession>A0A9D1YXG9</accession>
<sequence length="444" mass="48461">MTNSSSSDHAFEQAPETGQGEATSRETAIEVSHVYKVFGRRPKEAVKRLKDGKTRQDVKGLGTAAVIDASFDVKRGEIFVVMGLSGSGKSTLIRMLNGLNPTTDGSIKVLDSEVVGRTPAELREVRRDKMSMVFQHFALLPHRTVLDNVAYGLELQGVAVQKRQETARGWLKRVGLDGWERNYPDELSGGMKQRVGIARALAADTDILLMDEAFSALDPLIRREMQEQLVELQQELGKTIVFITHDLNEAMFLGDRIAVMRDGRVVQVGTPNDILTDPANDYVAQFVQDVDRARVLTAGEVMESPRAVVPAAAGPRTALKLMRDLQTSACFVTSGSRKLQGVVRDTDMLRLVRQGNADLASRLRPTPSTVTPDQLIVDLFEMAVESPLPVAVVNDSDELVGVVPRVTLLAALTDLPTMTTEIPIVEPSPLVPADTITATLEEAD</sequence>
<dbReference type="PROSITE" id="PS50893">
    <property type="entry name" value="ABC_TRANSPORTER_2"/>
    <property type="match status" value="1"/>
</dbReference>
<dbReference type="CDD" id="cd03294">
    <property type="entry name" value="ABC_Pro_Gly_Betaine"/>
    <property type="match status" value="1"/>
</dbReference>
<comment type="similarity">
    <text evidence="1">Belongs to the ABC transporter superfamily.</text>
</comment>
<dbReference type="Pfam" id="PF00005">
    <property type="entry name" value="ABC_tran"/>
    <property type="match status" value="1"/>
</dbReference>
<evidence type="ECO:0000256" key="1">
    <source>
        <dbReference type="ARBA" id="ARBA00005417"/>
    </source>
</evidence>
<dbReference type="Pfam" id="PF00571">
    <property type="entry name" value="CBS"/>
    <property type="match status" value="2"/>
</dbReference>
<keyword evidence="5" id="KW-0029">Amino-acid transport</keyword>
<evidence type="ECO:0000313" key="11">
    <source>
        <dbReference type="EMBL" id="HIY67634.1"/>
    </source>
</evidence>